<protein>
    <recommendedName>
        <fullName evidence="3">Thiocillin</fullName>
    </recommendedName>
</protein>
<evidence type="ECO:0000313" key="1">
    <source>
        <dbReference type="EMBL" id="GAA2094769.1"/>
    </source>
</evidence>
<evidence type="ECO:0008006" key="3">
    <source>
        <dbReference type="Google" id="ProtNLM"/>
    </source>
</evidence>
<gene>
    <name evidence="1" type="ORF">GCM10009801_63180</name>
</gene>
<comment type="caution">
    <text evidence="1">The sequence shown here is derived from an EMBL/GenBank/DDBJ whole genome shotgun (WGS) entry which is preliminary data.</text>
</comment>
<organism evidence="1 2">
    <name type="scientific">Streptomyces albiaxialis</name>
    <dbReference type="NCBI Taxonomy" id="329523"/>
    <lineage>
        <taxon>Bacteria</taxon>
        <taxon>Bacillati</taxon>
        <taxon>Actinomycetota</taxon>
        <taxon>Actinomycetes</taxon>
        <taxon>Kitasatosporales</taxon>
        <taxon>Streptomycetaceae</taxon>
        <taxon>Streptomyces</taxon>
    </lineage>
</organism>
<name>A0ABN2WL85_9ACTN</name>
<reference evidence="1 2" key="1">
    <citation type="journal article" date="2019" name="Int. J. Syst. Evol. Microbiol.">
        <title>The Global Catalogue of Microorganisms (GCM) 10K type strain sequencing project: providing services to taxonomists for standard genome sequencing and annotation.</title>
        <authorList>
            <consortium name="The Broad Institute Genomics Platform"/>
            <consortium name="The Broad Institute Genome Sequencing Center for Infectious Disease"/>
            <person name="Wu L."/>
            <person name="Ma J."/>
        </authorList>
    </citation>
    <scope>NUCLEOTIDE SEQUENCE [LARGE SCALE GENOMIC DNA]</scope>
    <source>
        <strain evidence="1 2">JCM 15478</strain>
    </source>
</reference>
<dbReference type="EMBL" id="BAAAPE010000015">
    <property type="protein sequence ID" value="GAA2094769.1"/>
    <property type="molecule type" value="Genomic_DNA"/>
</dbReference>
<evidence type="ECO:0000313" key="2">
    <source>
        <dbReference type="Proteomes" id="UP001500016"/>
    </source>
</evidence>
<accession>A0ABN2WL85</accession>
<sequence length="54" mass="5622">MPSTMFDLDVELVESAEAGTVVPDDARELDESAALTPTTVNTYGVGVAMCVPCC</sequence>
<dbReference type="RefSeq" id="WP_344533048.1">
    <property type="nucleotide sequence ID" value="NZ_BAAAPE010000015.1"/>
</dbReference>
<proteinExistence type="predicted"/>
<keyword evidence="2" id="KW-1185">Reference proteome</keyword>
<dbReference type="Proteomes" id="UP001500016">
    <property type="component" value="Unassembled WGS sequence"/>
</dbReference>